<proteinExistence type="predicted"/>
<dbReference type="AlphaFoldDB" id="A0AB35T1S5"/>
<evidence type="ECO:0000313" key="4">
    <source>
        <dbReference type="Proteomes" id="UP001281130"/>
    </source>
</evidence>
<feature type="transmembrane region" description="Helical" evidence="1">
    <location>
        <begin position="70"/>
        <end position="97"/>
    </location>
</feature>
<keyword evidence="1" id="KW-0472">Membrane</keyword>
<keyword evidence="1" id="KW-0812">Transmembrane</keyword>
<evidence type="ECO:0000313" key="3">
    <source>
        <dbReference type="EMBL" id="MDX5892592.1"/>
    </source>
</evidence>
<dbReference type="Pfam" id="PF04173">
    <property type="entry name" value="DoxD"/>
    <property type="match status" value="1"/>
</dbReference>
<accession>A0AB35T1S5</accession>
<feature type="transmembrane region" description="Helical" evidence="1">
    <location>
        <begin position="117"/>
        <end position="137"/>
    </location>
</feature>
<dbReference type="InterPro" id="IPR007301">
    <property type="entry name" value="DoxD"/>
</dbReference>
<comment type="caution">
    <text evidence="3">The sequence shown here is derived from an EMBL/GenBank/DDBJ whole genome shotgun (WGS) entry which is preliminary data.</text>
</comment>
<evidence type="ECO:0000259" key="2">
    <source>
        <dbReference type="Pfam" id="PF04173"/>
    </source>
</evidence>
<sequence>MVWVRVILGAVWVNGGLEKLLNPDFPQQFAQSLQAGGFVSGAPAFFQEFMAVYVVPNALLVGQLVRFGELLMGLALIVGLLTNLAAVGSIVLSLAVMLSQGGVRFGTGLGAPEFLNINLLMALLSLVVLLSAAAKAHSFDEGLAGRRPALTALLLNRRSGYARTTTRNVRRRSYG</sequence>
<organism evidence="3 4">
    <name type="scientific">Rubrobacter radiotolerans</name>
    <name type="common">Arthrobacter radiotolerans</name>
    <dbReference type="NCBI Taxonomy" id="42256"/>
    <lineage>
        <taxon>Bacteria</taxon>
        <taxon>Bacillati</taxon>
        <taxon>Actinomycetota</taxon>
        <taxon>Rubrobacteria</taxon>
        <taxon>Rubrobacterales</taxon>
        <taxon>Rubrobacteraceae</taxon>
        <taxon>Rubrobacter</taxon>
    </lineage>
</organism>
<protein>
    <submittedName>
        <fullName evidence="3">TQO small subunit DoxD</fullName>
    </submittedName>
</protein>
<name>A0AB35T1S5_RUBRA</name>
<dbReference type="PANTHER" id="PTHR39157:SF1">
    <property type="entry name" value="DOXX FAMILY PROTEIN"/>
    <property type="match status" value="1"/>
</dbReference>
<reference evidence="3" key="1">
    <citation type="submission" date="2023-11" db="EMBL/GenBank/DDBJ databases">
        <title>MicrobeMod: A computational toolkit for identifying prokaryotic methylation and restriction-modification with nanopore sequencing.</title>
        <authorList>
            <person name="Crits-Christoph A."/>
            <person name="Kang S.C."/>
            <person name="Lee H."/>
            <person name="Ostrov N."/>
        </authorList>
    </citation>
    <scope>NUCLEOTIDE SEQUENCE</scope>
    <source>
        <strain evidence="3">ATCC 51242</strain>
    </source>
</reference>
<dbReference type="RefSeq" id="WP_232226659.1">
    <property type="nucleotide sequence ID" value="NZ_CP007514.1"/>
</dbReference>
<dbReference type="PANTHER" id="PTHR39157">
    <property type="entry name" value="INTEGRAL MEMBRANE PROTEIN-RELATED"/>
    <property type="match status" value="1"/>
</dbReference>
<dbReference type="Proteomes" id="UP001281130">
    <property type="component" value="Unassembled WGS sequence"/>
</dbReference>
<feature type="domain" description="TQO small subunit DoxD" evidence="2">
    <location>
        <begin position="3"/>
        <end position="141"/>
    </location>
</feature>
<evidence type="ECO:0000256" key="1">
    <source>
        <dbReference type="SAM" id="Phobius"/>
    </source>
</evidence>
<dbReference type="EMBL" id="JAWXXX010000001">
    <property type="protein sequence ID" value="MDX5892592.1"/>
    <property type="molecule type" value="Genomic_DNA"/>
</dbReference>
<gene>
    <name evidence="3" type="ORF">SIL72_00985</name>
</gene>
<keyword evidence="1" id="KW-1133">Transmembrane helix</keyword>